<evidence type="ECO:0000256" key="6">
    <source>
        <dbReference type="RuleBase" id="RU363041"/>
    </source>
</evidence>
<dbReference type="GO" id="GO:0005886">
    <property type="term" value="C:plasma membrane"/>
    <property type="evidence" value="ECO:0007669"/>
    <property type="project" value="UniProtKB-SubCell"/>
</dbReference>
<feature type="transmembrane region" description="Helical" evidence="6">
    <location>
        <begin position="86"/>
        <end position="107"/>
    </location>
</feature>
<sequence>MELSGFLFELLFSEASILKILLGTVFGLCLGLTGVGGGVLLIPMLQFFCEMPPVLAVGTASMISAMVKVNASFFHLKANNVSWRQMALLFLGALPLTLLVTQCIVFLNEHPVHSEITQSLVSFLVLLVMFGSLVSVLIKYFSHRAGTNQAECSKPKKSTAVLSGMFCGTVLGSTGVGGGVLLLPIFTNLLNVDIKKAVGSSVVVALLLSSVAAFGYAKGGQSDFDTALLFLIGSFAGVPIASIFMSRLSESSIYLITLVIIGISCGLYLFT</sequence>
<comment type="subcellular location">
    <subcellularLocation>
        <location evidence="6">Cell membrane</location>
        <topology evidence="6">Multi-pass membrane protein</topology>
    </subcellularLocation>
    <subcellularLocation>
        <location evidence="1">Membrane</location>
        <topology evidence="1">Multi-pass membrane protein</topology>
    </subcellularLocation>
</comment>
<feature type="transmembrane region" description="Helical" evidence="6">
    <location>
        <begin position="54"/>
        <end position="74"/>
    </location>
</feature>
<evidence type="ECO:0000256" key="2">
    <source>
        <dbReference type="ARBA" id="ARBA00009142"/>
    </source>
</evidence>
<feature type="transmembrane region" description="Helical" evidence="6">
    <location>
        <begin position="228"/>
        <end position="246"/>
    </location>
</feature>
<evidence type="ECO:0000313" key="7">
    <source>
        <dbReference type="EMBL" id="XCD15058.1"/>
    </source>
</evidence>
<dbReference type="InterPro" id="IPR002781">
    <property type="entry name" value="TM_pro_TauE-like"/>
</dbReference>
<keyword evidence="3 6" id="KW-0812">Transmembrane</keyword>
<dbReference type="Pfam" id="PF01925">
    <property type="entry name" value="TauE"/>
    <property type="match status" value="1"/>
</dbReference>
<keyword evidence="4 6" id="KW-1133">Transmembrane helix</keyword>
<dbReference type="PANTHER" id="PTHR43701:SF2">
    <property type="entry name" value="MEMBRANE TRANSPORTER PROTEIN YJNA-RELATED"/>
    <property type="match status" value="1"/>
</dbReference>
<gene>
    <name evidence="7" type="ORF">PG915_10680</name>
</gene>
<dbReference type="EMBL" id="CP115920">
    <property type="protein sequence ID" value="XCD15058.1"/>
    <property type="molecule type" value="Genomic_DNA"/>
</dbReference>
<comment type="similarity">
    <text evidence="2 6">Belongs to the 4-toluene sulfonate uptake permease (TSUP) (TC 2.A.102) family.</text>
</comment>
<name>A0AAU8BEI4_9VIBR</name>
<accession>A0AAU8BEI4</accession>
<organism evidence="7">
    <name type="scientific">Vibrio chaetopteri</name>
    <dbReference type="NCBI Taxonomy" id="3016528"/>
    <lineage>
        <taxon>Bacteria</taxon>
        <taxon>Pseudomonadati</taxon>
        <taxon>Pseudomonadota</taxon>
        <taxon>Gammaproteobacteria</taxon>
        <taxon>Vibrionales</taxon>
        <taxon>Vibrionaceae</taxon>
        <taxon>Vibrio</taxon>
    </lineage>
</organism>
<keyword evidence="5 6" id="KW-0472">Membrane</keyword>
<protein>
    <recommendedName>
        <fullName evidence="6">Probable membrane transporter protein</fullName>
    </recommendedName>
</protein>
<keyword evidence="6" id="KW-1003">Cell membrane</keyword>
<dbReference type="RefSeq" id="WP_353496518.1">
    <property type="nucleotide sequence ID" value="NZ_CP115920.1"/>
</dbReference>
<feature type="transmembrane region" description="Helical" evidence="6">
    <location>
        <begin position="161"/>
        <end position="186"/>
    </location>
</feature>
<dbReference type="PANTHER" id="PTHR43701">
    <property type="entry name" value="MEMBRANE TRANSPORTER PROTEIN MJ0441-RELATED"/>
    <property type="match status" value="1"/>
</dbReference>
<evidence type="ECO:0000256" key="1">
    <source>
        <dbReference type="ARBA" id="ARBA00004141"/>
    </source>
</evidence>
<evidence type="ECO:0000256" key="4">
    <source>
        <dbReference type="ARBA" id="ARBA00022989"/>
    </source>
</evidence>
<dbReference type="AlphaFoldDB" id="A0AAU8BEI4"/>
<feature type="transmembrane region" description="Helical" evidence="6">
    <location>
        <begin position="198"/>
        <end position="216"/>
    </location>
</feature>
<dbReference type="KEGG" id="vck:PG915_10680"/>
<evidence type="ECO:0000256" key="5">
    <source>
        <dbReference type="ARBA" id="ARBA00023136"/>
    </source>
</evidence>
<feature type="transmembrane region" description="Helical" evidence="6">
    <location>
        <begin position="252"/>
        <end position="270"/>
    </location>
</feature>
<evidence type="ECO:0000256" key="3">
    <source>
        <dbReference type="ARBA" id="ARBA00022692"/>
    </source>
</evidence>
<feature type="transmembrane region" description="Helical" evidence="6">
    <location>
        <begin position="20"/>
        <end position="42"/>
    </location>
</feature>
<dbReference type="InterPro" id="IPR051598">
    <property type="entry name" value="TSUP/Inactive_protease-like"/>
</dbReference>
<feature type="transmembrane region" description="Helical" evidence="6">
    <location>
        <begin position="119"/>
        <end position="141"/>
    </location>
</feature>
<reference evidence="7" key="1">
    <citation type="submission" date="2023-01" db="EMBL/GenBank/DDBJ databases">
        <title>Vibrio sp. CB1-14 genome sequencing.</title>
        <authorList>
            <person name="Otstavnykh N."/>
            <person name="Isaeva M."/>
            <person name="Meleshko D."/>
        </authorList>
    </citation>
    <scope>NUCLEOTIDE SEQUENCE</scope>
    <source>
        <strain evidence="7">CB1-14</strain>
    </source>
</reference>
<proteinExistence type="inferred from homology"/>